<evidence type="ECO:0000313" key="2">
    <source>
        <dbReference type="Proteomes" id="UP001279681"/>
    </source>
</evidence>
<keyword evidence="2" id="KW-1185">Reference proteome</keyword>
<evidence type="ECO:0008006" key="3">
    <source>
        <dbReference type="Google" id="ProtNLM"/>
    </source>
</evidence>
<accession>A0ABU4W901</accession>
<gene>
    <name evidence="1" type="ORF">RFV38_05725</name>
</gene>
<evidence type="ECO:0000313" key="1">
    <source>
        <dbReference type="EMBL" id="MDX8335997.1"/>
    </source>
</evidence>
<sequence>MKKVVVLLKNGNDLDLILKSYMALKNLFKFEIVPIYIRDIAYKIPISETVLNSGGAAEILNEMEDDFIAEVHAAFKKFKIDTELLIQSEVGVDEIKNLLKTSDLLMLEQDSYLNDLFLDLLKIAYRPIIVLRNTPLTFDNISIISNDGVKVNNSVYSFLNLFPELLLKNVPILTWNCNYEKHYLVELLENKGVSSDVVNFNSKDDTIKDFYFALNKFNLVIMGNLSRSFFFEKITNRTGINLLENLNTSIFIA</sequence>
<proteinExistence type="predicted"/>
<comment type="caution">
    <text evidence="1">The sequence shown here is derived from an EMBL/GenBank/DDBJ whole genome shotgun (WGS) entry which is preliminary data.</text>
</comment>
<organism evidence="1 2">
    <name type="scientific">Candidatus Cetobacterium colombiensis</name>
    <dbReference type="NCBI Taxonomy" id="3073100"/>
    <lineage>
        <taxon>Bacteria</taxon>
        <taxon>Fusobacteriati</taxon>
        <taxon>Fusobacteriota</taxon>
        <taxon>Fusobacteriia</taxon>
        <taxon>Fusobacteriales</taxon>
        <taxon>Fusobacteriaceae</taxon>
        <taxon>Cetobacterium</taxon>
    </lineage>
</organism>
<dbReference type="RefSeq" id="WP_320313402.1">
    <property type="nucleotide sequence ID" value="NZ_JAVIKH010000006.1"/>
</dbReference>
<reference evidence="2" key="1">
    <citation type="submission" date="2023-07" db="EMBL/GenBank/DDBJ databases">
        <authorList>
            <person name="Colorado M.A."/>
            <person name="Villamil L.M."/>
            <person name="Melo J.F."/>
            <person name="Rodriguez J.A."/>
            <person name="Ruiz R.Y."/>
        </authorList>
    </citation>
    <scope>NUCLEOTIDE SEQUENCE [LARGE SCALE GENOMIC DNA]</scope>
    <source>
        <strain evidence="2">C33</strain>
    </source>
</reference>
<dbReference type="EMBL" id="JAVIKH010000006">
    <property type="protein sequence ID" value="MDX8335997.1"/>
    <property type="molecule type" value="Genomic_DNA"/>
</dbReference>
<name>A0ABU4W901_9FUSO</name>
<dbReference type="Proteomes" id="UP001279681">
    <property type="component" value="Unassembled WGS sequence"/>
</dbReference>
<protein>
    <recommendedName>
        <fullName evidence="3">UspA domain-containing protein</fullName>
    </recommendedName>
</protein>